<evidence type="ECO:0000313" key="2">
    <source>
        <dbReference type="EMBL" id="KAF9527843.1"/>
    </source>
</evidence>
<gene>
    <name evidence="2" type="ORF">CPB83DRAFT_894795</name>
</gene>
<name>A0A9P6EE73_9AGAR</name>
<organism evidence="2 3">
    <name type="scientific">Crepidotus variabilis</name>
    <dbReference type="NCBI Taxonomy" id="179855"/>
    <lineage>
        <taxon>Eukaryota</taxon>
        <taxon>Fungi</taxon>
        <taxon>Dikarya</taxon>
        <taxon>Basidiomycota</taxon>
        <taxon>Agaricomycotina</taxon>
        <taxon>Agaricomycetes</taxon>
        <taxon>Agaricomycetidae</taxon>
        <taxon>Agaricales</taxon>
        <taxon>Agaricineae</taxon>
        <taxon>Crepidotaceae</taxon>
        <taxon>Crepidotus</taxon>
    </lineage>
</organism>
<dbReference type="AlphaFoldDB" id="A0A9P6EE73"/>
<evidence type="ECO:0000256" key="1">
    <source>
        <dbReference type="SAM" id="MobiDB-lite"/>
    </source>
</evidence>
<evidence type="ECO:0000313" key="3">
    <source>
        <dbReference type="Proteomes" id="UP000807306"/>
    </source>
</evidence>
<sequence>MTPYSRASKGLPKPSLTFEVVNQHAYGRFDKGLPKPSLTVEVANQRAYLPYLTIRASTPTSEPVPLAATNLQPSLGRAGGISHSYQAESVKKVKQIDNLGMVLPGPKRIAIELGDMFLCPTHWRIQSRFWVISNISILHALKLVGGRTDSPNPTMSWDSNPNPEDVPFWLPSAIPSNRRHRACTDNLPDPKATLRVAQCNDASDGLRHTLRIKTFMISSKIRMYEVKARASDLDRSSIAFIKERWKRNLEKKTLRPRLDADVCSYADPQKKVRKGRKGIWEDGVIPPLNQDDDDAGQDKDSNEDDEMMYNAPRDRCEGTGETRRALSWIWMNTAIIVNDGTNGTGEQSDERENEILVRSGRAQ</sequence>
<keyword evidence="3" id="KW-1185">Reference proteome</keyword>
<proteinExistence type="predicted"/>
<feature type="compositionally biased region" description="Acidic residues" evidence="1">
    <location>
        <begin position="290"/>
        <end position="307"/>
    </location>
</feature>
<dbReference type="EMBL" id="MU157857">
    <property type="protein sequence ID" value="KAF9527843.1"/>
    <property type="molecule type" value="Genomic_DNA"/>
</dbReference>
<feature type="region of interest" description="Disordered" evidence="1">
    <location>
        <begin position="274"/>
        <end position="318"/>
    </location>
</feature>
<comment type="caution">
    <text evidence="2">The sequence shown here is derived from an EMBL/GenBank/DDBJ whole genome shotgun (WGS) entry which is preliminary data.</text>
</comment>
<accession>A0A9P6EE73</accession>
<reference evidence="2" key="1">
    <citation type="submission" date="2020-11" db="EMBL/GenBank/DDBJ databases">
        <authorList>
            <consortium name="DOE Joint Genome Institute"/>
            <person name="Ahrendt S."/>
            <person name="Riley R."/>
            <person name="Andreopoulos W."/>
            <person name="Labutti K."/>
            <person name="Pangilinan J."/>
            <person name="Ruiz-Duenas F.J."/>
            <person name="Barrasa J.M."/>
            <person name="Sanchez-Garcia M."/>
            <person name="Camarero S."/>
            <person name="Miyauchi S."/>
            <person name="Serrano A."/>
            <person name="Linde D."/>
            <person name="Babiker R."/>
            <person name="Drula E."/>
            <person name="Ayuso-Fernandez I."/>
            <person name="Pacheco R."/>
            <person name="Padilla G."/>
            <person name="Ferreira P."/>
            <person name="Barriuso J."/>
            <person name="Kellner H."/>
            <person name="Castanera R."/>
            <person name="Alfaro M."/>
            <person name="Ramirez L."/>
            <person name="Pisabarro A.G."/>
            <person name="Kuo A."/>
            <person name="Tritt A."/>
            <person name="Lipzen A."/>
            <person name="He G."/>
            <person name="Yan M."/>
            <person name="Ng V."/>
            <person name="Cullen D."/>
            <person name="Martin F."/>
            <person name="Rosso M.-N."/>
            <person name="Henrissat B."/>
            <person name="Hibbett D."/>
            <person name="Martinez A.T."/>
            <person name="Grigoriev I.V."/>
        </authorList>
    </citation>
    <scope>NUCLEOTIDE SEQUENCE</scope>
    <source>
        <strain evidence="2">CBS 506.95</strain>
    </source>
</reference>
<protein>
    <submittedName>
        <fullName evidence="2">Uncharacterized protein</fullName>
    </submittedName>
</protein>
<dbReference type="Proteomes" id="UP000807306">
    <property type="component" value="Unassembled WGS sequence"/>
</dbReference>
<feature type="region of interest" description="Disordered" evidence="1">
    <location>
        <begin position="339"/>
        <end position="363"/>
    </location>
</feature>